<evidence type="ECO:0000313" key="1">
    <source>
        <dbReference type="EMBL" id="KAJ7384924.1"/>
    </source>
</evidence>
<dbReference type="EMBL" id="MU825883">
    <property type="protein sequence ID" value="KAJ7384924.1"/>
    <property type="molecule type" value="Genomic_DNA"/>
</dbReference>
<organism evidence="1 2">
    <name type="scientific">Desmophyllum pertusum</name>
    <dbReference type="NCBI Taxonomy" id="174260"/>
    <lineage>
        <taxon>Eukaryota</taxon>
        <taxon>Metazoa</taxon>
        <taxon>Cnidaria</taxon>
        <taxon>Anthozoa</taxon>
        <taxon>Hexacorallia</taxon>
        <taxon>Scleractinia</taxon>
        <taxon>Caryophylliina</taxon>
        <taxon>Caryophylliidae</taxon>
        <taxon>Desmophyllum</taxon>
    </lineage>
</organism>
<protein>
    <submittedName>
        <fullName evidence="1">Uncharacterized protein</fullName>
    </submittedName>
</protein>
<comment type="caution">
    <text evidence="1">The sequence shown here is derived from an EMBL/GenBank/DDBJ whole genome shotgun (WGS) entry which is preliminary data.</text>
</comment>
<sequence length="72" mass="8089">MDEVLAITHAHLRPAAMKYLAVLDAYSHKLCIFTQEICESMASTCKFLKACRVKELGHSMKETLQPCTKVCT</sequence>
<dbReference type="AlphaFoldDB" id="A0A9W9ZRZ7"/>
<proteinExistence type="predicted"/>
<accession>A0A9W9ZRZ7</accession>
<gene>
    <name evidence="1" type="ORF">OS493_018611</name>
</gene>
<dbReference type="Proteomes" id="UP001163046">
    <property type="component" value="Unassembled WGS sequence"/>
</dbReference>
<name>A0A9W9ZRZ7_9CNID</name>
<keyword evidence="2" id="KW-1185">Reference proteome</keyword>
<reference evidence="1" key="1">
    <citation type="submission" date="2023-01" db="EMBL/GenBank/DDBJ databases">
        <title>Genome assembly of the deep-sea coral Lophelia pertusa.</title>
        <authorList>
            <person name="Herrera S."/>
            <person name="Cordes E."/>
        </authorList>
    </citation>
    <scope>NUCLEOTIDE SEQUENCE</scope>
    <source>
        <strain evidence="1">USNM1676648</strain>
        <tissue evidence="1">Polyp</tissue>
    </source>
</reference>
<evidence type="ECO:0000313" key="2">
    <source>
        <dbReference type="Proteomes" id="UP001163046"/>
    </source>
</evidence>